<name>A0A840YKK9_9SPHN</name>
<keyword evidence="2" id="KW-1185">Reference proteome</keyword>
<dbReference type="Proteomes" id="UP000527143">
    <property type="component" value="Unassembled WGS sequence"/>
</dbReference>
<evidence type="ECO:0000313" key="2">
    <source>
        <dbReference type="Proteomes" id="UP000527143"/>
    </source>
</evidence>
<dbReference type="RefSeq" id="WP_184084485.1">
    <property type="nucleotide sequence ID" value="NZ_JACIJF010000002.1"/>
</dbReference>
<comment type="caution">
    <text evidence="1">The sequence shown here is derived from an EMBL/GenBank/DDBJ whole genome shotgun (WGS) entry which is preliminary data.</text>
</comment>
<organism evidence="1 2">
    <name type="scientific">Sphingomonas xinjiangensis</name>
    <dbReference type="NCBI Taxonomy" id="643568"/>
    <lineage>
        <taxon>Bacteria</taxon>
        <taxon>Pseudomonadati</taxon>
        <taxon>Pseudomonadota</taxon>
        <taxon>Alphaproteobacteria</taxon>
        <taxon>Sphingomonadales</taxon>
        <taxon>Sphingomonadaceae</taxon>
        <taxon>Sphingomonas</taxon>
    </lineage>
</organism>
<sequence length="47" mass="4783">MIEMLSPVLSAQVAEGARKPLQRALTQGLATAISGSCTDGLPDEALA</sequence>
<accession>A0A840YKK9</accession>
<reference evidence="1 2" key="1">
    <citation type="submission" date="2020-08" db="EMBL/GenBank/DDBJ databases">
        <title>Genomic Encyclopedia of Type Strains, Phase IV (KMG-IV): sequencing the most valuable type-strain genomes for metagenomic binning, comparative biology and taxonomic classification.</title>
        <authorList>
            <person name="Goeker M."/>
        </authorList>
    </citation>
    <scope>NUCLEOTIDE SEQUENCE [LARGE SCALE GENOMIC DNA]</scope>
    <source>
        <strain evidence="1 2">DSM 26736</strain>
    </source>
</reference>
<evidence type="ECO:0000313" key="1">
    <source>
        <dbReference type="EMBL" id="MBB5709570.1"/>
    </source>
</evidence>
<protein>
    <submittedName>
        <fullName evidence="1">Uncharacterized protein</fullName>
    </submittedName>
</protein>
<dbReference type="AlphaFoldDB" id="A0A840YKK9"/>
<gene>
    <name evidence="1" type="ORF">FHT02_000792</name>
</gene>
<proteinExistence type="predicted"/>
<dbReference type="EMBL" id="JACIJF010000002">
    <property type="protein sequence ID" value="MBB5709570.1"/>
    <property type="molecule type" value="Genomic_DNA"/>
</dbReference>